<dbReference type="EMBL" id="CP159837">
    <property type="protein sequence ID" value="XCM35766.1"/>
    <property type="molecule type" value="Genomic_DNA"/>
</dbReference>
<protein>
    <submittedName>
        <fullName evidence="1">Uncharacterized protein</fullName>
    </submittedName>
</protein>
<name>A0AAU8J9H0_9CYAN</name>
<dbReference type="RefSeq" id="WP_054468129.1">
    <property type="nucleotide sequence ID" value="NZ_CP159837.1"/>
</dbReference>
<evidence type="ECO:0000313" key="1">
    <source>
        <dbReference type="EMBL" id="XCM35766.1"/>
    </source>
</evidence>
<dbReference type="Gene3D" id="1.10.287.130">
    <property type="match status" value="1"/>
</dbReference>
<reference evidence="1" key="1">
    <citation type="submission" date="2024-07" db="EMBL/GenBank/DDBJ databases">
        <authorList>
            <person name="Kim Y.J."/>
            <person name="Jeong J.Y."/>
        </authorList>
    </citation>
    <scope>NUCLEOTIDE SEQUENCE</scope>
    <source>
        <strain evidence="1">GIHE-MW2</strain>
    </source>
</reference>
<accession>A0AAU8J9H0</accession>
<proteinExistence type="predicted"/>
<dbReference type="AlphaFoldDB" id="A0AAU8J9H0"/>
<gene>
    <name evidence="1" type="ORF">ABWT76_004467</name>
</gene>
<organism evidence="1">
    <name type="scientific">Planktothricoides raciborskii GIHE-MW2</name>
    <dbReference type="NCBI Taxonomy" id="2792601"/>
    <lineage>
        <taxon>Bacteria</taxon>
        <taxon>Bacillati</taxon>
        <taxon>Cyanobacteriota</taxon>
        <taxon>Cyanophyceae</taxon>
        <taxon>Oscillatoriophycideae</taxon>
        <taxon>Oscillatoriales</taxon>
        <taxon>Oscillatoriaceae</taxon>
        <taxon>Planktothricoides</taxon>
    </lineage>
</organism>
<sequence length="91" mass="10175">MQELKQTQNQLIQTEKIASLGQLVAGIDREINNPVNFIQGNISHINYYPADLLQLVKLDEAALPNTPKTIVQPNKLIGNLFQTIFKKFGNG</sequence>